<dbReference type="EMBL" id="NMUH01000267">
    <property type="protein sequence ID" value="MQL75815.1"/>
    <property type="molecule type" value="Genomic_DNA"/>
</dbReference>
<evidence type="ECO:0000313" key="3">
    <source>
        <dbReference type="Proteomes" id="UP000652761"/>
    </source>
</evidence>
<accession>A0A843TXK4</accession>
<proteinExistence type="predicted"/>
<gene>
    <name evidence="2" type="ORF">Taro_008203</name>
</gene>
<evidence type="ECO:0000256" key="1">
    <source>
        <dbReference type="SAM" id="MobiDB-lite"/>
    </source>
</evidence>
<name>A0A843TXK4_COLES</name>
<feature type="compositionally biased region" description="Basic and acidic residues" evidence="1">
    <location>
        <begin position="18"/>
        <end position="37"/>
    </location>
</feature>
<comment type="caution">
    <text evidence="2">The sequence shown here is derived from an EMBL/GenBank/DDBJ whole genome shotgun (WGS) entry which is preliminary data.</text>
</comment>
<dbReference type="Proteomes" id="UP000652761">
    <property type="component" value="Unassembled WGS sequence"/>
</dbReference>
<keyword evidence="3" id="KW-1185">Reference proteome</keyword>
<organism evidence="2 3">
    <name type="scientific">Colocasia esculenta</name>
    <name type="common">Wild taro</name>
    <name type="synonym">Arum esculentum</name>
    <dbReference type="NCBI Taxonomy" id="4460"/>
    <lineage>
        <taxon>Eukaryota</taxon>
        <taxon>Viridiplantae</taxon>
        <taxon>Streptophyta</taxon>
        <taxon>Embryophyta</taxon>
        <taxon>Tracheophyta</taxon>
        <taxon>Spermatophyta</taxon>
        <taxon>Magnoliopsida</taxon>
        <taxon>Liliopsida</taxon>
        <taxon>Araceae</taxon>
        <taxon>Aroideae</taxon>
        <taxon>Colocasieae</taxon>
        <taxon>Colocasia</taxon>
    </lineage>
</organism>
<evidence type="ECO:0000313" key="2">
    <source>
        <dbReference type="EMBL" id="MQL75815.1"/>
    </source>
</evidence>
<dbReference type="AlphaFoldDB" id="A0A843TXK4"/>
<sequence>MAERRNVGGGGEGAWRGSHTEDDRKNLGKFDRDSEQWKRQLREQQYLRGLFEPGSLRQENGASRSRDSFKEVVVEAGNRVFSREVFSKVVATSHRFQKNLSRVRQGSLRHIQLSDVILVGSQDI</sequence>
<protein>
    <submittedName>
        <fullName evidence="2">Uncharacterized protein</fullName>
    </submittedName>
</protein>
<feature type="region of interest" description="Disordered" evidence="1">
    <location>
        <begin position="1"/>
        <end position="37"/>
    </location>
</feature>
<reference evidence="2" key="1">
    <citation type="submission" date="2017-07" db="EMBL/GenBank/DDBJ databases">
        <title>Taro Niue Genome Assembly and Annotation.</title>
        <authorList>
            <person name="Atibalentja N."/>
            <person name="Keating K."/>
            <person name="Fields C.J."/>
        </authorList>
    </citation>
    <scope>NUCLEOTIDE SEQUENCE</scope>
    <source>
        <strain evidence="2">Niue_2</strain>
        <tissue evidence="2">Leaf</tissue>
    </source>
</reference>